<dbReference type="Pfam" id="PF00005">
    <property type="entry name" value="ABC_tran"/>
    <property type="match status" value="1"/>
</dbReference>
<feature type="domain" description="ABC transporter" evidence="5">
    <location>
        <begin position="24"/>
        <end position="248"/>
    </location>
</feature>
<sequence length="458" mass="51534">MAEQIAISVNRVEKNYKLYRKPSFRVFEAFYPGKKKFHVPFKALDDISFSVKKGEFIGIIGKNGSGKSTLLQLICGIILPTKGKISVHGKISALLELGAGFNPEFTGRQNVYLNATILGFKKEEIDKKFEAIVSFADIGDFIDRPIKMYSSGMVVRLAFAVQANVEPDILIVDEALSVGDSYFQAKCTKLMSQLIENGVTILYVTHDITSVPLLCDRAIYLEQGRIKAIGPAIEVVDRYLRDVRNDQYRVDQAEKLISGSSHKTEQASPSDTGVGQLPISLGEKPGRAAYHVPAVDRMALFAERVRNYRYGTGGARVLYLELINEQGEPSDMFGFREKVIIRAHIEVLKDLDALNCCVIIRNKQGVEIMHCTTREYGYRFETIQKGAKVIVDIIFENILKPGDAYSVHYTVNNTYSLENQEILDLIELAAVFNVKPDSNHPIYYLVWHPFTFSHRVME</sequence>
<dbReference type="InterPro" id="IPR029439">
    <property type="entry name" value="Wzt_C"/>
</dbReference>
<dbReference type="InterPro" id="IPR050683">
    <property type="entry name" value="Bact_Polysacc_Export_ATP-bd"/>
</dbReference>
<evidence type="ECO:0000313" key="7">
    <source>
        <dbReference type="Proteomes" id="UP000830055"/>
    </source>
</evidence>
<dbReference type="CDD" id="cd10147">
    <property type="entry name" value="Wzt_C-like"/>
    <property type="match status" value="1"/>
</dbReference>
<dbReference type="PANTHER" id="PTHR46743:SF2">
    <property type="entry name" value="TEICHOIC ACIDS EXPORT ATP-BINDING PROTEIN TAGH"/>
    <property type="match status" value="1"/>
</dbReference>
<dbReference type="InterPro" id="IPR003593">
    <property type="entry name" value="AAA+_ATPase"/>
</dbReference>
<dbReference type="Pfam" id="PF14524">
    <property type="entry name" value="Wzt_C"/>
    <property type="match status" value="1"/>
</dbReference>
<keyword evidence="7" id="KW-1185">Reference proteome</keyword>
<evidence type="ECO:0000256" key="4">
    <source>
        <dbReference type="ARBA" id="ARBA00022840"/>
    </source>
</evidence>
<keyword evidence="3" id="KW-0547">Nucleotide-binding</keyword>
<name>A0ABM7WDT4_9BACT</name>
<dbReference type="SUPFAM" id="SSF52540">
    <property type="entry name" value="P-loop containing nucleoside triphosphate hydrolases"/>
    <property type="match status" value="1"/>
</dbReference>
<dbReference type="CDD" id="cd03220">
    <property type="entry name" value="ABC_KpsT_Wzt"/>
    <property type="match status" value="1"/>
</dbReference>
<reference evidence="6 7" key="1">
    <citation type="submission" date="2022-01" db="EMBL/GenBank/DDBJ databases">
        <title>Desulfofustis limnae sp. nov., a novel mesophilic sulfate-reducing bacterium isolated from marsh soil.</title>
        <authorList>
            <person name="Watanabe M."/>
            <person name="Takahashi A."/>
            <person name="Kojima H."/>
            <person name="Fukui M."/>
        </authorList>
    </citation>
    <scope>NUCLEOTIDE SEQUENCE [LARGE SCALE GENOMIC DNA]</scope>
    <source>
        <strain evidence="6 7">PPLL</strain>
    </source>
</reference>
<proteinExistence type="inferred from homology"/>
<dbReference type="SMART" id="SM00382">
    <property type="entry name" value="AAA"/>
    <property type="match status" value="1"/>
</dbReference>
<dbReference type="InterPro" id="IPR027417">
    <property type="entry name" value="P-loop_NTPase"/>
</dbReference>
<dbReference type="Proteomes" id="UP000830055">
    <property type="component" value="Chromosome"/>
</dbReference>
<evidence type="ECO:0000256" key="1">
    <source>
        <dbReference type="ARBA" id="ARBA00005417"/>
    </source>
</evidence>
<keyword evidence="2" id="KW-0813">Transport</keyword>
<organism evidence="6 7">
    <name type="scientific">Desulfofustis limnaeus</name>
    <dbReference type="NCBI Taxonomy" id="2740163"/>
    <lineage>
        <taxon>Bacteria</taxon>
        <taxon>Pseudomonadati</taxon>
        <taxon>Thermodesulfobacteriota</taxon>
        <taxon>Desulfobulbia</taxon>
        <taxon>Desulfobulbales</taxon>
        <taxon>Desulfocapsaceae</taxon>
        <taxon>Desulfofustis</taxon>
    </lineage>
</organism>
<gene>
    <name evidence="6" type="ORF">DPPLL_34930</name>
</gene>
<dbReference type="EMBL" id="AP025516">
    <property type="protein sequence ID" value="BDD89128.1"/>
    <property type="molecule type" value="Genomic_DNA"/>
</dbReference>
<evidence type="ECO:0000256" key="2">
    <source>
        <dbReference type="ARBA" id="ARBA00022448"/>
    </source>
</evidence>
<comment type="similarity">
    <text evidence="1">Belongs to the ABC transporter superfamily.</text>
</comment>
<evidence type="ECO:0000313" key="6">
    <source>
        <dbReference type="EMBL" id="BDD89128.1"/>
    </source>
</evidence>
<accession>A0ABM7WDT4</accession>
<dbReference type="Gene3D" id="2.70.50.60">
    <property type="entry name" value="abc- transporter (atp binding component) like domain"/>
    <property type="match status" value="1"/>
</dbReference>
<dbReference type="InterPro" id="IPR003439">
    <property type="entry name" value="ABC_transporter-like_ATP-bd"/>
</dbReference>
<keyword evidence="4 6" id="KW-0067">ATP-binding</keyword>
<dbReference type="PROSITE" id="PS50893">
    <property type="entry name" value="ABC_TRANSPORTER_2"/>
    <property type="match status" value="1"/>
</dbReference>
<dbReference type="PANTHER" id="PTHR46743">
    <property type="entry name" value="TEICHOIC ACIDS EXPORT ATP-BINDING PROTEIN TAGH"/>
    <property type="match status" value="1"/>
</dbReference>
<dbReference type="GO" id="GO:0005524">
    <property type="term" value="F:ATP binding"/>
    <property type="evidence" value="ECO:0007669"/>
    <property type="project" value="UniProtKB-KW"/>
</dbReference>
<protein>
    <submittedName>
        <fullName evidence="6">ABC transporter ATP-binding protein</fullName>
    </submittedName>
</protein>
<evidence type="ECO:0000259" key="5">
    <source>
        <dbReference type="PROSITE" id="PS50893"/>
    </source>
</evidence>
<dbReference type="RefSeq" id="WP_284152451.1">
    <property type="nucleotide sequence ID" value="NZ_AP025516.1"/>
</dbReference>
<dbReference type="InterPro" id="IPR015860">
    <property type="entry name" value="ABC_transpr_TagH-like"/>
</dbReference>
<dbReference type="Gene3D" id="3.40.50.300">
    <property type="entry name" value="P-loop containing nucleotide triphosphate hydrolases"/>
    <property type="match status" value="1"/>
</dbReference>
<evidence type="ECO:0000256" key="3">
    <source>
        <dbReference type="ARBA" id="ARBA00022741"/>
    </source>
</evidence>